<keyword evidence="3" id="KW-1185">Reference proteome</keyword>
<protein>
    <submittedName>
        <fullName evidence="2">Uncharacterized protein</fullName>
    </submittedName>
</protein>
<dbReference type="RefSeq" id="WP_243479900.1">
    <property type="nucleotide sequence ID" value="NZ_CP063982.1"/>
</dbReference>
<gene>
    <name evidence="2" type="ORF">DHf2319_06315</name>
</gene>
<organism evidence="2 3">
    <name type="scientific">Orrella daihaiensis</name>
    <dbReference type="NCBI Taxonomy" id="2782176"/>
    <lineage>
        <taxon>Bacteria</taxon>
        <taxon>Pseudomonadati</taxon>
        <taxon>Pseudomonadota</taxon>
        <taxon>Betaproteobacteria</taxon>
        <taxon>Burkholderiales</taxon>
        <taxon>Alcaligenaceae</taxon>
        <taxon>Orrella</taxon>
    </lineage>
</organism>
<reference evidence="2 3" key="1">
    <citation type="submission" date="2020-11" db="EMBL/GenBank/DDBJ databases">
        <title>Algicoccus daihaiensis sp.nov., isolated from Daihai Lake in Inner Mongolia.</title>
        <authorList>
            <person name="Kai J."/>
        </authorList>
    </citation>
    <scope>NUCLEOTIDE SEQUENCE [LARGE SCALE GENOMIC DNA]</scope>
    <source>
        <strain evidence="3">f23</strain>
    </source>
</reference>
<feature type="region of interest" description="Disordered" evidence="1">
    <location>
        <begin position="1"/>
        <end position="27"/>
    </location>
</feature>
<evidence type="ECO:0000313" key="2">
    <source>
        <dbReference type="EMBL" id="UOD51435.1"/>
    </source>
</evidence>
<evidence type="ECO:0000256" key="1">
    <source>
        <dbReference type="SAM" id="MobiDB-lite"/>
    </source>
</evidence>
<evidence type="ECO:0000313" key="3">
    <source>
        <dbReference type="Proteomes" id="UP000831607"/>
    </source>
</evidence>
<dbReference type="Proteomes" id="UP000831607">
    <property type="component" value="Chromosome"/>
</dbReference>
<sequence>MTSDRRQAANRLNAQRSTGPKSAAGKRAAALNAIRHGLTARTILDVPDPALDQIHSVILPEIKDPEIARSIAQKILNYERNEAYQRQIAEAEKAGQNGFVDQMAIKKNIDEGNAQAFIMAGQVLRKLEQPRLSKTEKAENKLQLQSLRFLAKVSAQKADQMVRDGKQKETQMRRHYKRASNQLIKAVKAASLFSGKPPDTARDY</sequence>
<accession>A0ABY4AM84</accession>
<dbReference type="EMBL" id="CP063982">
    <property type="protein sequence ID" value="UOD51435.1"/>
    <property type="molecule type" value="Genomic_DNA"/>
</dbReference>
<name>A0ABY4AM84_9BURK</name>
<proteinExistence type="predicted"/>